<dbReference type="AlphaFoldDB" id="A0A8R1E0W1"/>
<dbReference type="Proteomes" id="UP000005237">
    <property type="component" value="Unassembled WGS sequence"/>
</dbReference>
<proteinExistence type="predicted"/>
<keyword evidence="2" id="KW-1185">Reference proteome</keyword>
<protein>
    <submittedName>
        <fullName evidence="1">Uncharacterized protein</fullName>
    </submittedName>
</protein>
<evidence type="ECO:0000313" key="1">
    <source>
        <dbReference type="EnsemblMetazoa" id="CJA17184.1"/>
    </source>
</evidence>
<sequence>MTKNAQLLKFNPSMQTLAKYFNMLESPKSLVGSSIPYALSRFAKSGDTYTETIYIDGVRYSTNSSAKSSDNNVMFMFKGSVQFGRISGFLVNPISNPSVVISPFIINDSHLVSLSKRLVQHGMSMTDTQLTLDCLNKSDIGAKITGVSDLICIEASQLIGHSIVISNSSCTVVLPFSYRCMLS</sequence>
<reference evidence="1" key="2">
    <citation type="submission" date="2022-06" db="UniProtKB">
        <authorList>
            <consortium name="EnsemblMetazoa"/>
        </authorList>
    </citation>
    <scope>IDENTIFICATION</scope>
    <source>
        <strain evidence="1">DF5081</strain>
    </source>
</reference>
<name>A0A8R1E0W1_CAEJA</name>
<dbReference type="EnsemblMetazoa" id="CJA17184.1">
    <property type="protein sequence ID" value="CJA17184.1"/>
    <property type="gene ID" value="WBGene00136387"/>
</dbReference>
<reference evidence="2" key="1">
    <citation type="submission" date="2010-08" db="EMBL/GenBank/DDBJ databases">
        <authorList>
            <consortium name="Caenorhabditis japonica Sequencing Consortium"/>
            <person name="Wilson R.K."/>
        </authorList>
    </citation>
    <scope>NUCLEOTIDE SEQUENCE [LARGE SCALE GENOMIC DNA]</scope>
    <source>
        <strain evidence="2">DF5081</strain>
    </source>
</reference>
<organism evidence="1 2">
    <name type="scientific">Caenorhabditis japonica</name>
    <dbReference type="NCBI Taxonomy" id="281687"/>
    <lineage>
        <taxon>Eukaryota</taxon>
        <taxon>Metazoa</taxon>
        <taxon>Ecdysozoa</taxon>
        <taxon>Nematoda</taxon>
        <taxon>Chromadorea</taxon>
        <taxon>Rhabditida</taxon>
        <taxon>Rhabditina</taxon>
        <taxon>Rhabditomorpha</taxon>
        <taxon>Rhabditoidea</taxon>
        <taxon>Rhabditidae</taxon>
        <taxon>Peloderinae</taxon>
        <taxon>Caenorhabditis</taxon>
    </lineage>
</organism>
<evidence type="ECO:0000313" key="2">
    <source>
        <dbReference type="Proteomes" id="UP000005237"/>
    </source>
</evidence>
<accession>A0A8R1E0W1</accession>